<accession>A0ABP9V5Q4</accession>
<reference evidence="1 2" key="1">
    <citation type="submission" date="2024-02" db="EMBL/GenBank/DDBJ databases">
        <title>Rubritalea halochordaticola NBRC 107102.</title>
        <authorList>
            <person name="Ichikawa N."/>
            <person name="Katano-Makiyama Y."/>
            <person name="Hidaka K."/>
        </authorList>
    </citation>
    <scope>NUCLEOTIDE SEQUENCE [LARGE SCALE GENOMIC DNA]</scope>
    <source>
        <strain evidence="1 2">NBRC 107102</strain>
    </source>
</reference>
<evidence type="ECO:0000313" key="2">
    <source>
        <dbReference type="Proteomes" id="UP001424741"/>
    </source>
</evidence>
<dbReference type="Pfam" id="PF13289">
    <property type="entry name" value="SIR2_2"/>
    <property type="match status" value="1"/>
</dbReference>
<dbReference type="PIRSF" id="PIRSF014677">
    <property type="entry name" value="UCP014677"/>
    <property type="match status" value="1"/>
</dbReference>
<keyword evidence="2" id="KW-1185">Reference proteome</keyword>
<dbReference type="RefSeq" id="WP_346189112.1">
    <property type="nucleotide sequence ID" value="NZ_BAABRL010000008.1"/>
</dbReference>
<dbReference type="EMBL" id="BAABRL010000008">
    <property type="protein sequence ID" value="GAA5496431.1"/>
    <property type="molecule type" value="Genomic_DNA"/>
</dbReference>
<gene>
    <name evidence="1" type="ORF">Rhal01_02614</name>
</gene>
<proteinExistence type="predicted"/>
<name>A0ABP9V5Q4_9BACT</name>
<protein>
    <recommendedName>
        <fullName evidence="3">SIR2-like domain-containing protein</fullName>
    </recommendedName>
</protein>
<dbReference type="Proteomes" id="UP001424741">
    <property type="component" value="Unassembled WGS sequence"/>
</dbReference>
<comment type="caution">
    <text evidence="1">The sequence shown here is derived from an EMBL/GenBank/DDBJ whole genome shotgun (WGS) entry which is preliminary data.</text>
</comment>
<dbReference type="InterPro" id="IPR011202">
    <property type="entry name" value="UCP014677"/>
</dbReference>
<evidence type="ECO:0008006" key="3">
    <source>
        <dbReference type="Google" id="ProtNLM"/>
    </source>
</evidence>
<sequence>MTKGSNPFDETFSTLKHLPFLFVGAGMSRRYMGTPGWTDLLRLYANIIHPGNDLALETFKETTDDEDWPAITSRIEKEFNQLWLTHEDFSAARKKHATAIKSGTSPFKLEVARYFASAKPLNQDKHLIDELATLSNVAKRSVAGLITTNYDSLLEGVFKDYDVFIGQEQLLFSNTQGVAEIYKIHGCCSDPNSIIINGKDYEAFNNRNAYLAAKLLTVFVEHPIIFLGYSISDPNIKSILEAITSCLSQENLELLRKRLIFVEYSFEPLDSPEISGFSINFGKGTSIEMTRIKLNNFLPLYSSLLSQKFQYNPKLLRQLKRDIYKLVTTNEPIDRFAIIDIEDDARIDQYEVLAGVGVTGKGDNGHHTPKASELFEDIVFDNHTFHIESLVEKALTPLIKGHSNSLPLHKYIREYSDNGKRTAPSSVTRYAKHSLDEFLSETLKNRRKQHPIESVEILNTEATTEEKKAELFTNLVTLENEAQALGDFLKSYLTEHPGILDSKNKEHNALKTNLKRLIKIYDWLLYGKQKTPETPSEKAIK</sequence>
<organism evidence="1 2">
    <name type="scientific">Rubritalea halochordaticola</name>
    <dbReference type="NCBI Taxonomy" id="714537"/>
    <lineage>
        <taxon>Bacteria</taxon>
        <taxon>Pseudomonadati</taxon>
        <taxon>Verrucomicrobiota</taxon>
        <taxon>Verrucomicrobiia</taxon>
        <taxon>Verrucomicrobiales</taxon>
        <taxon>Rubritaleaceae</taxon>
        <taxon>Rubritalea</taxon>
    </lineage>
</organism>
<evidence type="ECO:0000313" key="1">
    <source>
        <dbReference type="EMBL" id="GAA5496431.1"/>
    </source>
</evidence>